<protein>
    <submittedName>
        <fullName evidence="2">Uncharacterized protein</fullName>
    </submittedName>
</protein>
<dbReference type="EMBL" id="NKHU02000061">
    <property type="protein sequence ID" value="RHZ59394.1"/>
    <property type="molecule type" value="Genomic_DNA"/>
</dbReference>
<dbReference type="OrthoDB" id="10261408at2759"/>
<dbReference type="VEuPathDB" id="FungiDB:CDV56_103964"/>
<organism evidence="2 3">
    <name type="scientific">Aspergillus thermomutatus</name>
    <name type="common">Neosartorya pseudofischeri</name>
    <dbReference type="NCBI Taxonomy" id="41047"/>
    <lineage>
        <taxon>Eukaryota</taxon>
        <taxon>Fungi</taxon>
        <taxon>Dikarya</taxon>
        <taxon>Ascomycota</taxon>
        <taxon>Pezizomycotina</taxon>
        <taxon>Eurotiomycetes</taxon>
        <taxon>Eurotiomycetidae</taxon>
        <taxon>Eurotiales</taxon>
        <taxon>Aspergillaceae</taxon>
        <taxon>Aspergillus</taxon>
        <taxon>Aspergillus subgen. Fumigati</taxon>
    </lineage>
</organism>
<keyword evidence="3" id="KW-1185">Reference proteome</keyword>
<dbReference type="Proteomes" id="UP000215305">
    <property type="component" value="Unassembled WGS sequence"/>
</dbReference>
<dbReference type="RefSeq" id="XP_026615705.1">
    <property type="nucleotide sequence ID" value="XM_026757583.1"/>
</dbReference>
<comment type="caution">
    <text evidence="2">The sequence shown here is derived from an EMBL/GenBank/DDBJ whole genome shotgun (WGS) entry which is preliminary data.</text>
</comment>
<evidence type="ECO:0000256" key="1">
    <source>
        <dbReference type="SAM" id="MobiDB-lite"/>
    </source>
</evidence>
<evidence type="ECO:0000313" key="3">
    <source>
        <dbReference type="Proteomes" id="UP000215305"/>
    </source>
</evidence>
<accession>A0A397HCR2</accession>
<reference evidence="2" key="1">
    <citation type="submission" date="2018-08" db="EMBL/GenBank/DDBJ databases">
        <title>Draft genome sequence of azole-resistant Aspergillus thermomutatus (Neosartorya pseudofischeri) strain HMR AF 39, isolated from a human nasal aspirate.</title>
        <authorList>
            <person name="Parent-Michaud M."/>
            <person name="Dufresne P.J."/>
            <person name="Fournier E."/>
            <person name="Martineau C."/>
            <person name="Moreira S."/>
            <person name="Perkins V."/>
            <person name="De Repentigny L."/>
            <person name="Dufresne S.F."/>
        </authorList>
    </citation>
    <scope>NUCLEOTIDE SEQUENCE [LARGE SCALE GENOMIC DNA]</scope>
    <source>
        <strain evidence="2">HMR AF 39</strain>
    </source>
</reference>
<gene>
    <name evidence="2" type="ORF">CDV56_103964</name>
</gene>
<feature type="region of interest" description="Disordered" evidence="1">
    <location>
        <begin position="95"/>
        <end position="134"/>
    </location>
</feature>
<name>A0A397HCR2_ASPTH</name>
<dbReference type="AlphaFoldDB" id="A0A397HCR2"/>
<proteinExistence type="predicted"/>
<sequence>MHKSHQARGPAKGYIEALEHRLHETEHVLLKLLAQMTDEQLSVAVERDQSLSQPRYPPFLRFGKNDAQYWRRYPLRTARELREWQQDCLNIEKLSSAETGVDGPPRTSPSRRTEFSGQSEVEADENSSVAYESQQIEQLSVPNFEQVTSTPEVGVARESAPVIHGNGMNQWVARKNGYDSPNELKRSPTAMGFIYVPSSLERTQLEDTQPLHASTPPGPSLWSEAPSVTFQRQFLW</sequence>
<evidence type="ECO:0000313" key="2">
    <source>
        <dbReference type="EMBL" id="RHZ59394.1"/>
    </source>
</evidence>
<dbReference type="GeneID" id="38125938"/>